<gene>
    <name evidence="1" type="ORF">ACFSBH_09695</name>
</gene>
<keyword evidence="2" id="KW-1185">Reference proteome</keyword>
<dbReference type="Proteomes" id="UP001597221">
    <property type="component" value="Unassembled WGS sequence"/>
</dbReference>
<evidence type="ECO:0000313" key="2">
    <source>
        <dbReference type="Proteomes" id="UP001597221"/>
    </source>
</evidence>
<comment type="caution">
    <text evidence="1">The sequence shown here is derived from an EMBL/GenBank/DDBJ whole genome shotgun (WGS) entry which is preliminary data.</text>
</comment>
<name>A0ABW4HRL3_9BACI</name>
<accession>A0ABW4HRL3</accession>
<dbReference type="RefSeq" id="WP_379597271.1">
    <property type="nucleotide sequence ID" value="NZ_JBHUDE010000044.1"/>
</dbReference>
<protein>
    <submittedName>
        <fullName evidence="1">Uncharacterized protein</fullName>
    </submittedName>
</protein>
<reference evidence="2" key="1">
    <citation type="journal article" date="2019" name="Int. J. Syst. Evol. Microbiol.">
        <title>The Global Catalogue of Microorganisms (GCM) 10K type strain sequencing project: providing services to taxonomists for standard genome sequencing and annotation.</title>
        <authorList>
            <consortium name="The Broad Institute Genomics Platform"/>
            <consortium name="The Broad Institute Genome Sequencing Center for Infectious Disease"/>
            <person name="Wu L."/>
            <person name="Ma J."/>
        </authorList>
    </citation>
    <scope>NUCLEOTIDE SEQUENCE [LARGE SCALE GENOMIC DNA]</scope>
    <source>
        <strain evidence="2">CGMCC 1.12376</strain>
    </source>
</reference>
<proteinExistence type="predicted"/>
<evidence type="ECO:0000313" key="1">
    <source>
        <dbReference type="EMBL" id="MFD1607926.1"/>
    </source>
</evidence>
<dbReference type="EMBL" id="JBHUDE010000044">
    <property type="protein sequence ID" value="MFD1607926.1"/>
    <property type="molecule type" value="Genomic_DNA"/>
</dbReference>
<organism evidence="1 2">
    <name type="scientific">Oceanobacillus luteolus</name>
    <dbReference type="NCBI Taxonomy" id="1274358"/>
    <lineage>
        <taxon>Bacteria</taxon>
        <taxon>Bacillati</taxon>
        <taxon>Bacillota</taxon>
        <taxon>Bacilli</taxon>
        <taxon>Bacillales</taxon>
        <taxon>Bacillaceae</taxon>
        <taxon>Oceanobacillus</taxon>
    </lineage>
</organism>
<sequence>MQALVLNITDWISYHIADRLLSEGYEVNAVKSNNNNEHLVDFFPRNSNFELVEEPLQTSYPLVICVGPLPQFAKKLECKRIFLINSDSINLDHAISIQAPYLFGEWMPLSDDDLLQNENQITFSASEYEKEGLYIADFLEVFMEWVEKGPPNSEIYVKSKRNGENTGKKLEKTFLVDENVPIEENLKQVISHYQQFKDLYQSS</sequence>